<accession>A0A5N6P159</accession>
<keyword evidence="2" id="KW-1185">Reference proteome</keyword>
<dbReference type="AlphaFoldDB" id="A0A5N6P159"/>
<reference evidence="1 2" key="1">
    <citation type="submission" date="2019-05" db="EMBL/GenBank/DDBJ databases">
        <title>Mikania micrantha, genome provides insights into the molecular mechanism of rapid growth.</title>
        <authorList>
            <person name="Liu B."/>
        </authorList>
    </citation>
    <scope>NUCLEOTIDE SEQUENCE [LARGE SCALE GENOMIC DNA]</scope>
    <source>
        <strain evidence="1">NLD-2019</strain>
        <tissue evidence="1">Leaf</tissue>
    </source>
</reference>
<gene>
    <name evidence="1" type="ORF">E3N88_14319</name>
</gene>
<comment type="caution">
    <text evidence="1">The sequence shown here is derived from an EMBL/GenBank/DDBJ whole genome shotgun (WGS) entry which is preliminary data.</text>
</comment>
<sequence>MATSAKTVWNSKASSDDGKACHTSVKVTEEATKGLYSENKDPECIQKNLGGKTRKKDIKRRIRKAQFIQ</sequence>
<proteinExistence type="predicted"/>
<evidence type="ECO:0000313" key="2">
    <source>
        <dbReference type="Proteomes" id="UP000326396"/>
    </source>
</evidence>
<name>A0A5N6P159_9ASTR</name>
<organism evidence="1 2">
    <name type="scientific">Mikania micrantha</name>
    <name type="common">bitter vine</name>
    <dbReference type="NCBI Taxonomy" id="192012"/>
    <lineage>
        <taxon>Eukaryota</taxon>
        <taxon>Viridiplantae</taxon>
        <taxon>Streptophyta</taxon>
        <taxon>Embryophyta</taxon>
        <taxon>Tracheophyta</taxon>
        <taxon>Spermatophyta</taxon>
        <taxon>Magnoliopsida</taxon>
        <taxon>eudicotyledons</taxon>
        <taxon>Gunneridae</taxon>
        <taxon>Pentapetalae</taxon>
        <taxon>asterids</taxon>
        <taxon>campanulids</taxon>
        <taxon>Asterales</taxon>
        <taxon>Asteraceae</taxon>
        <taxon>Asteroideae</taxon>
        <taxon>Heliantheae alliance</taxon>
        <taxon>Eupatorieae</taxon>
        <taxon>Mikania</taxon>
    </lineage>
</organism>
<protein>
    <submittedName>
        <fullName evidence="1">Uncharacterized protein</fullName>
    </submittedName>
</protein>
<dbReference type="EMBL" id="SZYD01000007">
    <property type="protein sequence ID" value="KAD5802959.1"/>
    <property type="molecule type" value="Genomic_DNA"/>
</dbReference>
<evidence type="ECO:0000313" key="1">
    <source>
        <dbReference type="EMBL" id="KAD5802959.1"/>
    </source>
</evidence>
<dbReference type="Proteomes" id="UP000326396">
    <property type="component" value="Linkage Group LG15"/>
</dbReference>